<dbReference type="HOGENOM" id="CLU_833468_0_0_3"/>
<dbReference type="RefSeq" id="WP_015162656.1">
    <property type="nucleotide sequence ID" value="NC_019697.1"/>
</dbReference>
<dbReference type="KEGG" id="cmp:Cha6605_5723"/>
<dbReference type="OrthoDB" id="153025at2"/>
<dbReference type="InterPro" id="IPR029044">
    <property type="entry name" value="Nucleotide-diphossugar_trans"/>
</dbReference>
<name>K9UP29_CHAP6</name>
<dbReference type="EMBL" id="CP003600">
    <property type="protein sequence ID" value="AFY96580.1"/>
    <property type="molecule type" value="Genomic_DNA"/>
</dbReference>
<evidence type="ECO:0000259" key="2">
    <source>
        <dbReference type="Pfam" id="PF00535"/>
    </source>
</evidence>
<accession>K9UP29</accession>
<dbReference type="Gene3D" id="3.90.550.10">
    <property type="entry name" value="Spore Coat Polysaccharide Biosynthesis Protein SpsA, Chain A"/>
    <property type="match status" value="1"/>
</dbReference>
<dbReference type="Proteomes" id="UP000010366">
    <property type="component" value="Chromosome"/>
</dbReference>
<protein>
    <submittedName>
        <fullName evidence="3">Glycosyl transferase</fullName>
    </submittedName>
</protein>
<dbReference type="STRING" id="1173020.Cha6605_5723"/>
<evidence type="ECO:0000256" key="1">
    <source>
        <dbReference type="SAM" id="Phobius"/>
    </source>
</evidence>
<keyword evidence="1" id="KW-1133">Transmembrane helix</keyword>
<dbReference type="PATRIC" id="fig|1173020.3.peg.6580"/>
<dbReference type="SUPFAM" id="SSF53448">
    <property type="entry name" value="Nucleotide-diphospho-sugar transferases"/>
    <property type="match status" value="1"/>
</dbReference>
<sequence>MVFSPSQTPLPSESPTVPSFSIVVETENLSSADIAGLARCLDSLAAQELPLKQANEVLIVESGDVPKETIDRLCRDYPFLTVRRIDADIDYYAAKMKGIALTTGEIVVLADSDCVYEPDWLRHILMPFSRQPEVRVVAGETTTPITSAYELAIALVYIFPRFSDRVQLASGRGYFCNNVAFGREFLIEHPIPARLPIYRGNCTIHAQSMQAAGYTIWQQPQARATHAAPNGLTHFYWRFLLLGYDALAVSRLERQSSVTERPTWQPLRDAIACGGIGLWKVKQLLHRCYTVVAEEPRHLVQLPLAIPIAIAAVVLFFAGLVLAYFRPHYLLANASNIEAKWAHSQS</sequence>
<evidence type="ECO:0000313" key="4">
    <source>
        <dbReference type="Proteomes" id="UP000010366"/>
    </source>
</evidence>
<organism evidence="3 4">
    <name type="scientific">Chamaesiphon minutus (strain ATCC 27169 / PCC 6605)</name>
    <dbReference type="NCBI Taxonomy" id="1173020"/>
    <lineage>
        <taxon>Bacteria</taxon>
        <taxon>Bacillati</taxon>
        <taxon>Cyanobacteriota</taxon>
        <taxon>Cyanophyceae</taxon>
        <taxon>Gomontiellales</taxon>
        <taxon>Chamaesiphonaceae</taxon>
        <taxon>Chamaesiphon</taxon>
    </lineage>
</organism>
<evidence type="ECO:0000313" key="3">
    <source>
        <dbReference type="EMBL" id="AFY96580.1"/>
    </source>
</evidence>
<feature type="domain" description="Glycosyltransferase 2-like" evidence="2">
    <location>
        <begin position="36"/>
        <end position="139"/>
    </location>
</feature>
<keyword evidence="4" id="KW-1185">Reference proteome</keyword>
<dbReference type="InterPro" id="IPR001173">
    <property type="entry name" value="Glyco_trans_2-like"/>
</dbReference>
<dbReference type="Pfam" id="PF00535">
    <property type="entry name" value="Glycos_transf_2"/>
    <property type="match status" value="1"/>
</dbReference>
<proteinExistence type="predicted"/>
<keyword evidence="1" id="KW-0472">Membrane</keyword>
<dbReference type="AlphaFoldDB" id="K9UP29"/>
<dbReference type="GO" id="GO:0016740">
    <property type="term" value="F:transferase activity"/>
    <property type="evidence" value="ECO:0007669"/>
    <property type="project" value="UniProtKB-KW"/>
</dbReference>
<dbReference type="eggNOG" id="COG1215">
    <property type="taxonomic scope" value="Bacteria"/>
</dbReference>
<keyword evidence="3" id="KW-0808">Transferase</keyword>
<feature type="transmembrane region" description="Helical" evidence="1">
    <location>
        <begin position="304"/>
        <end position="325"/>
    </location>
</feature>
<keyword evidence="1" id="KW-0812">Transmembrane</keyword>
<reference evidence="3 4" key="1">
    <citation type="submission" date="2012-05" db="EMBL/GenBank/DDBJ databases">
        <title>Finished chromosome of genome of Chamaesiphon sp. PCC 6605.</title>
        <authorList>
            <consortium name="US DOE Joint Genome Institute"/>
            <person name="Gugger M."/>
            <person name="Coursin T."/>
            <person name="Rippka R."/>
            <person name="Tandeau De Marsac N."/>
            <person name="Huntemann M."/>
            <person name="Wei C.-L."/>
            <person name="Han J."/>
            <person name="Detter J.C."/>
            <person name="Han C."/>
            <person name="Tapia R."/>
            <person name="Chen A."/>
            <person name="Kyrpides N."/>
            <person name="Mavromatis K."/>
            <person name="Markowitz V."/>
            <person name="Szeto E."/>
            <person name="Ivanova N."/>
            <person name="Pagani I."/>
            <person name="Pati A."/>
            <person name="Goodwin L."/>
            <person name="Nordberg H.P."/>
            <person name="Cantor M.N."/>
            <person name="Hua S.X."/>
            <person name="Woyke T."/>
            <person name="Kerfeld C.A."/>
        </authorList>
    </citation>
    <scope>NUCLEOTIDE SEQUENCE [LARGE SCALE GENOMIC DNA]</scope>
    <source>
        <strain evidence="4">ATCC 27169 / PCC 6605</strain>
    </source>
</reference>
<gene>
    <name evidence="3" type="ORF">Cha6605_5723</name>
</gene>
<dbReference type="CDD" id="cd00761">
    <property type="entry name" value="Glyco_tranf_GTA_type"/>
    <property type="match status" value="1"/>
</dbReference>